<name>A0A9Q3ULU8_9GAMM</name>
<evidence type="ECO:0000259" key="1">
    <source>
        <dbReference type="Pfam" id="PF02464"/>
    </source>
</evidence>
<dbReference type="AlphaFoldDB" id="A0A9Q3ULU8"/>
<evidence type="ECO:0000313" key="2">
    <source>
        <dbReference type="EMBL" id="MCC4309357.1"/>
    </source>
</evidence>
<sequence>MTDIHQRAAELARRLNARRLKMATAESCTGGGIAYVLTSLIGASDWFERGFVTYSNNAKMEMLGVAAATLDRHGAVSEATVLEMARGALIRSRADISVAVSGVAGPGGGSADKPVGTVWIAWAQGPDWSRAERFQFTGDRGAVRDATIEAAVEGLIARLAAV</sequence>
<organism evidence="2 3">
    <name type="scientific">Alloalcanivorax marinus</name>
    <dbReference type="NCBI Taxonomy" id="1177169"/>
    <lineage>
        <taxon>Bacteria</taxon>
        <taxon>Pseudomonadati</taxon>
        <taxon>Pseudomonadota</taxon>
        <taxon>Gammaproteobacteria</taxon>
        <taxon>Oceanospirillales</taxon>
        <taxon>Alcanivoracaceae</taxon>
        <taxon>Alloalcanivorax</taxon>
    </lineage>
</organism>
<dbReference type="Proteomes" id="UP001108027">
    <property type="component" value="Unassembled WGS sequence"/>
</dbReference>
<dbReference type="InterPro" id="IPR036653">
    <property type="entry name" value="CinA-like_C"/>
</dbReference>
<dbReference type="InterPro" id="IPR008136">
    <property type="entry name" value="CinA_C"/>
</dbReference>
<dbReference type="Gene3D" id="3.90.950.20">
    <property type="entry name" value="CinA-like"/>
    <property type="match status" value="1"/>
</dbReference>
<proteinExistence type="predicted"/>
<feature type="domain" description="CinA C-terminal" evidence="1">
    <location>
        <begin position="7"/>
        <end position="157"/>
    </location>
</feature>
<gene>
    <name evidence="2" type="ORF">LL252_12335</name>
</gene>
<dbReference type="RefSeq" id="WP_228234207.1">
    <property type="nucleotide sequence ID" value="NZ_JAJGNA010000015.1"/>
</dbReference>
<protein>
    <submittedName>
        <fullName evidence="2">CinA family protein</fullName>
    </submittedName>
</protein>
<reference evidence="2" key="1">
    <citation type="submission" date="2021-10" db="EMBL/GenBank/DDBJ databases">
        <title>The diversity and Nitrogen Metabolism of Culturable Nitrate-Utilizing Bacteria Within the Oxygen Minimum Zone of the Changjiang (Yangtze River)Estuary.</title>
        <authorList>
            <person name="Zhang D."/>
            <person name="Zheng J."/>
            <person name="Liu S."/>
            <person name="He W."/>
        </authorList>
    </citation>
    <scope>NUCLEOTIDE SEQUENCE</scope>
    <source>
        <strain evidence="2">FXH-223</strain>
    </source>
</reference>
<dbReference type="Pfam" id="PF02464">
    <property type="entry name" value="CinA"/>
    <property type="match status" value="1"/>
</dbReference>
<comment type="caution">
    <text evidence="2">The sequence shown here is derived from an EMBL/GenBank/DDBJ whole genome shotgun (WGS) entry which is preliminary data.</text>
</comment>
<dbReference type="EMBL" id="JAJGNA010000015">
    <property type="protein sequence ID" value="MCC4309357.1"/>
    <property type="molecule type" value="Genomic_DNA"/>
</dbReference>
<accession>A0A9Q3ULU8</accession>
<dbReference type="NCBIfam" id="TIGR00199">
    <property type="entry name" value="PncC_domain"/>
    <property type="match status" value="1"/>
</dbReference>
<dbReference type="SUPFAM" id="SSF142433">
    <property type="entry name" value="CinA-like"/>
    <property type="match status" value="1"/>
</dbReference>
<evidence type="ECO:0000313" key="3">
    <source>
        <dbReference type="Proteomes" id="UP001108027"/>
    </source>
</evidence>
<keyword evidence="3" id="KW-1185">Reference proteome</keyword>